<dbReference type="EMBL" id="JAHUTJ010049336">
    <property type="protein sequence ID" value="MED6282934.1"/>
    <property type="molecule type" value="Genomic_DNA"/>
</dbReference>
<name>A0ABU7E6S5_9TELE</name>
<evidence type="ECO:0000313" key="2">
    <source>
        <dbReference type="Proteomes" id="UP001352852"/>
    </source>
</evidence>
<proteinExistence type="predicted"/>
<organism evidence="1 2">
    <name type="scientific">Characodon lateralis</name>
    <dbReference type="NCBI Taxonomy" id="208331"/>
    <lineage>
        <taxon>Eukaryota</taxon>
        <taxon>Metazoa</taxon>
        <taxon>Chordata</taxon>
        <taxon>Craniata</taxon>
        <taxon>Vertebrata</taxon>
        <taxon>Euteleostomi</taxon>
        <taxon>Actinopterygii</taxon>
        <taxon>Neopterygii</taxon>
        <taxon>Teleostei</taxon>
        <taxon>Neoteleostei</taxon>
        <taxon>Acanthomorphata</taxon>
        <taxon>Ovalentaria</taxon>
        <taxon>Atherinomorphae</taxon>
        <taxon>Cyprinodontiformes</taxon>
        <taxon>Goodeidae</taxon>
        <taxon>Characodon</taxon>
    </lineage>
</organism>
<evidence type="ECO:0000313" key="1">
    <source>
        <dbReference type="EMBL" id="MED6282934.1"/>
    </source>
</evidence>
<sequence length="143" mass="16993">MTTCPKVYSFSIEALRHLLHQTPADLLSDTKILAAKHLSPEVAEWGLHASDLFGRQVLHLRHWIEIWRIERPSQQLKLVVPLLKPFHPFLLVWQDPQRLAVFLECWHVFSSIYQFVKETAQTAFGHLWFFTDHTKQRFFETQF</sequence>
<comment type="caution">
    <text evidence="1">The sequence shown here is derived from an EMBL/GenBank/DDBJ whole genome shotgun (WGS) entry which is preliminary data.</text>
</comment>
<gene>
    <name evidence="1" type="ORF">CHARACLAT_003502</name>
</gene>
<accession>A0ABU7E6S5</accession>
<protein>
    <submittedName>
        <fullName evidence="1">Uncharacterized protein</fullName>
    </submittedName>
</protein>
<dbReference type="Proteomes" id="UP001352852">
    <property type="component" value="Unassembled WGS sequence"/>
</dbReference>
<keyword evidence="2" id="KW-1185">Reference proteome</keyword>
<reference evidence="1 2" key="1">
    <citation type="submission" date="2021-06" db="EMBL/GenBank/DDBJ databases">
        <authorList>
            <person name="Palmer J.M."/>
        </authorList>
    </citation>
    <scope>NUCLEOTIDE SEQUENCE [LARGE SCALE GENOMIC DNA]</scope>
    <source>
        <strain evidence="1 2">CL_MEX2019</strain>
        <tissue evidence="1">Muscle</tissue>
    </source>
</reference>